<comment type="caution">
    <text evidence="2">The sequence shown here is derived from an EMBL/GenBank/DDBJ whole genome shotgun (WGS) entry which is preliminary data.</text>
</comment>
<evidence type="ECO:0000313" key="3">
    <source>
        <dbReference type="Proteomes" id="UP000235728"/>
    </source>
</evidence>
<reference evidence="2 3" key="1">
    <citation type="journal article" date="2016" name="Appl. Microbiol. Biotechnol.">
        <title>Characterization of T-DNA insertion mutants with decreased virulence in the entomopathogenic fungus Beauveria bassiana JEF-007.</title>
        <authorList>
            <person name="Kim S."/>
            <person name="Lee S.J."/>
            <person name="Nai Y.S."/>
            <person name="Yu J.S."/>
            <person name="Lee M.R."/>
            <person name="Yang Y.T."/>
            <person name="Kim J.S."/>
        </authorList>
    </citation>
    <scope>NUCLEOTIDE SEQUENCE [LARGE SCALE GENOMIC DNA]</scope>
    <source>
        <strain evidence="2 3">JEF-007</strain>
    </source>
</reference>
<feature type="region of interest" description="Disordered" evidence="1">
    <location>
        <begin position="29"/>
        <end position="50"/>
    </location>
</feature>
<accession>A0A2N6NGG1</accession>
<evidence type="ECO:0000256" key="1">
    <source>
        <dbReference type="SAM" id="MobiDB-lite"/>
    </source>
</evidence>
<gene>
    <name evidence="2" type="ORF">BM221_007328</name>
</gene>
<dbReference type="Proteomes" id="UP000235728">
    <property type="component" value="Unassembled WGS sequence"/>
</dbReference>
<sequence>MGNIIQRQYAEDTVFWSLTPNSFSVRAAAPPCSSMRRRRPAPQTTTPSLPTSYTFVDNMPQLWNDVRRVLAWHDPARIAVNAHPEIAFASGLHAGELAAARRGLGDAWADRFVLDATPMLAVEYGRHADCGAAAVIPPHAGDGVWATIAEGFSERVVTPGRTTPRDVGVVDARADSEPQLHDVVPSERDGHQAGYALGSRGGG</sequence>
<protein>
    <submittedName>
        <fullName evidence="2">Uncharacterized protein</fullName>
    </submittedName>
</protein>
<name>A0A2N6NGG1_BEABA</name>
<proteinExistence type="predicted"/>
<dbReference type="AlphaFoldDB" id="A0A2N6NGG1"/>
<organism evidence="2 3">
    <name type="scientific">Beauveria bassiana</name>
    <name type="common">White muscardine disease fungus</name>
    <name type="synonym">Tritirachium shiotae</name>
    <dbReference type="NCBI Taxonomy" id="176275"/>
    <lineage>
        <taxon>Eukaryota</taxon>
        <taxon>Fungi</taxon>
        <taxon>Dikarya</taxon>
        <taxon>Ascomycota</taxon>
        <taxon>Pezizomycotina</taxon>
        <taxon>Sordariomycetes</taxon>
        <taxon>Hypocreomycetidae</taxon>
        <taxon>Hypocreales</taxon>
        <taxon>Cordycipitaceae</taxon>
        <taxon>Beauveria</taxon>
    </lineage>
</organism>
<evidence type="ECO:0000313" key="2">
    <source>
        <dbReference type="EMBL" id="PMB66341.1"/>
    </source>
</evidence>
<dbReference type="EMBL" id="MRVG01000008">
    <property type="protein sequence ID" value="PMB66341.1"/>
    <property type="molecule type" value="Genomic_DNA"/>
</dbReference>